<name>A0A3B3VCS7_9TELE</name>
<dbReference type="GO" id="GO:0002031">
    <property type="term" value="P:G protein-coupled receptor internalization"/>
    <property type="evidence" value="ECO:0007669"/>
    <property type="project" value="TreeGrafter"/>
</dbReference>
<evidence type="ECO:0000313" key="3">
    <source>
        <dbReference type="Proteomes" id="UP000261500"/>
    </source>
</evidence>
<dbReference type="InterPro" id="IPR014756">
    <property type="entry name" value="Ig_E-set"/>
</dbReference>
<dbReference type="AlphaFoldDB" id="A0A3B3VCS7"/>
<dbReference type="SUPFAM" id="SSF81296">
    <property type="entry name" value="E set domains"/>
    <property type="match status" value="1"/>
</dbReference>
<protein>
    <submittedName>
        <fullName evidence="2">S-antigen; retina and pineal gland (arrestin) a</fullName>
    </submittedName>
</protein>
<dbReference type="Gene3D" id="2.60.40.840">
    <property type="match status" value="1"/>
</dbReference>
<dbReference type="GO" id="GO:0001750">
    <property type="term" value="C:photoreceptor outer segment"/>
    <property type="evidence" value="ECO:0007669"/>
    <property type="project" value="TreeGrafter"/>
</dbReference>
<dbReference type="GO" id="GO:0001664">
    <property type="term" value="F:G protein-coupled receptor binding"/>
    <property type="evidence" value="ECO:0007669"/>
    <property type="project" value="TreeGrafter"/>
</dbReference>
<proteinExistence type="inferred from homology"/>
<dbReference type="Proteomes" id="UP000261500">
    <property type="component" value="Unplaced"/>
</dbReference>
<dbReference type="GO" id="GO:0001917">
    <property type="term" value="C:photoreceptor inner segment"/>
    <property type="evidence" value="ECO:0007669"/>
    <property type="project" value="TreeGrafter"/>
</dbReference>
<reference evidence="2" key="1">
    <citation type="submission" date="2025-08" db="UniProtKB">
        <authorList>
            <consortium name="Ensembl"/>
        </authorList>
    </citation>
    <scope>IDENTIFICATION</scope>
</reference>
<dbReference type="PANTHER" id="PTHR11792">
    <property type="entry name" value="ARRESTIN"/>
    <property type="match status" value="1"/>
</dbReference>
<accession>A0A3B3VCS7</accession>
<reference evidence="2" key="2">
    <citation type="submission" date="2025-09" db="UniProtKB">
        <authorList>
            <consortium name="Ensembl"/>
        </authorList>
    </citation>
    <scope>IDENTIFICATION</scope>
</reference>
<dbReference type="Ensembl" id="ENSPLAT00000007623.1">
    <property type="protein sequence ID" value="ENSPLAP00000022767.1"/>
    <property type="gene ID" value="ENSPLAG00000007625.1"/>
</dbReference>
<keyword evidence="3" id="KW-1185">Reference proteome</keyword>
<dbReference type="GO" id="GO:0007399">
    <property type="term" value="P:nervous system development"/>
    <property type="evidence" value="ECO:0007669"/>
    <property type="project" value="UniProtKB-ARBA"/>
</dbReference>
<dbReference type="GO" id="GO:0007165">
    <property type="term" value="P:signal transduction"/>
    <property type="evidence" value="ECO:0007669"/>
    <property type="project" value="InterPro"/>
</dbReference>
<organism evidence="2 3">
    <name type="scientific">Poecilia latipinna</name>
    <name type="common">sailfin molly</name>
    <dbReference type="NCBI Taxonomy" id="48699"/>
    <lineage>
        <taxon>Eukaryota</taxon>
        <taxon>Metazoa</taxon>
        <taxon>Chordata</taxon>
        <taxon>Craniata</taxon>
        <taxon>Vertebrata</taxon>
        <taxon>Euteleostomi</taxon>
        <taxon>Actinopterygii</taxon>
        <taxon>Neopterygii</taxon>
        <taxon>Teleostei</taxon>
        <taxon>Neoteleostei</taxon>
        <taxon>Acanthomorphata</taxon>
        <taxon>Ovalentaria</taxon>
        <taxon>Atherinomorphae</taxon>
        <taxon>Cyprinodontiformes</taxon>
        <taxon>Poeciliidae</taxon>
        <taxon>Poeciliinae</taxon>
        <taxon>Poecilia</taxon>
    </lineage>
</organism>
<sequence>MSPKNVIFKKTCKDKSVGVFMGKRDFVDRVDSVDPVDGVVLIDPEALQCAVEFEIKAFSAESQDAKVRKR</sequence>
<evidence type="ECO:0000313" key="2">
    <source>
        <dbReference type="Ensembl" id="ENSPLAP00000022767.1"/>
    </source>
</evidence>
<dbReference type="PANTHER" id="PTHR11792:SF15">
    <property type="entry name" value="S-ARRESTIN"/>
    <property type="match status" value="1"/>
</dbReference>
<dbReference type="GeneTree" id="ENSGT00950000182887"/>
<dbReference type="InterPro" id="IPR014753">
    <property type="entry name" value="Arrestin_N"/>
</dbReference>
<evidence type="ECO:0000256" key="1">
    <source>
        <dbReference type="ARBA" id="ARBA00005298"/>
    </source>
</evidence>
<comment type="similarity">
    <text evidence="1">Belongs to the arrestin family.</text>
</comment>
<dbReference type="InterPro" id="IPR000698">
    <property type="entry name" value="Arrestin"/>
</dbReference>